<dbReference type="AlphaFoldDB" id="A0A8H8RVX8"/>
<reference evidence="2 3" key="1">
    <citation type="submission" date="2018-05" db="EMBL/GenBank/DDBJ databases">
        <title>Genome sequencing and assembly of the regulated plant pathogen Lachnellula willkommii and related sister species for the development of diagnostic species identification markers.</title>
        <authorList>
            <person name="Giroux E."/>
            <person name="Bilodeau G."/>
        </authorList>
    </citation>
    <scope>NUCLEOTIDE SEQUENCE [LARGE SCALE GENOMIC DNA]</scope>
    <source>
        <strain evidence="2 3">CBS 197.66</strain>
    </source>
</reference>
<evidence type="ECO:0000313" key="2">
    <source>
        <dbReference type="EMBL" id="TVY42906.1"/>
    </source>
</evidence>
<name>A0A8H8RVX8_9HELO</name>
<gene>
    <name evidence="2" type="ORF">LSUB1_G001607</name>
</gene>
<keyword evidence="3" id="KW-1185">Reference proteome</keyword>
<dbReference type="EMBL" id="QGMJ01000081">
    <property type="protein sequence ID" value="TVY42906.1"/>
    <property type="molecule type" value="Genomic_DNA"/>
</dbReference>
<dbReference type="Gene3D" id="3.20.20.80">
    <property type="entry name" value="Glycosidases"/>
    <property type="match status" value="1"/>
</dbReference>
<dbReference type="OrthoDB" id="3445803at2759"/>
<proteinExistence type="predicted"/>
<evidence type="ECO:0000256" key="1">
    <source>
        <dbReference type="SAM" id="MobiDB-lite"/>
    </source>
</evidence>
<evidence type="ECO:0008006" key="4">
    <source>
        <dbReference type="Google" id="ProtNLM"/>
    </source>
</evidence>
<comment type="caution">
    <text evidence="2">The sequence shown here is derived from an EMBL/GenBank/DDBJ whole genome shotgun (WGS) entry which is preliminary data.</text>
</comment>
<dbReference type="InterPro" id="IPR017853">
    <property type="entry name" value="GH"/>
</dbReference>
<feature type="region of interest" description="Disordered" evidence="1">
    <location>
        <begin position="15"/>
        <end position="35"/>
    </location>
</feature>
<dbReference type="Proteomes" id="UP000462212">
    <property type="component" value="Unassembled WGS sequence"/>
</dbReference>
<organism evidence="2 3">
    <name type="scientific">Lachnellula subtilissima</name>
    <dbReference type="NCBI Taxonomy" id="602034"/>
    <lineage>
        <taxon>Eukaryota</taxon>
        <taxon>Fungi</taxon>
        <taxon>Dikarya</taxon>
        <taxon>Ascomycota</taxon>
        <taxon>Pezizomycotina</taxon>
        <taxon>Leotiomycetes</taxon>
        <taxon>Helotiales</taxon>
        <taxon>Lachnaceae</taxon>
        <taxon>Lachnellula</taxon>
    </lineage>
</organism>
<protein>
    <recommendedName>
        <fullName evidence="4">Beta-xylosidase</fullName>
    </recommendedName>
</protein>
<evidence type="ECO:0000313" key="3">
    <source>
        <dbReference type="Proteomes" id="UP000462212"/>
    </source>
</evidence>
<dbReference type="SUPFAM" id="SSF51445">
    <property type="entry name" value="(Trans)glycosidases"/>
    <property type="match status" value="1"/>
</dbReference>
<accession>A0A8H8RVX8</accession>
<sequence length="475" mass="52442">MNEWMNELSGEKYMYKDKTDPLPQPSANPLRPHHQKRVSGTSIVNLGNNTGTPTHLASGILYGIPDTAGQIPGTLYKDMGFNYARAGGAQVAAPGRGWIWGVAEYTKRFASALSNYKTARTYDANFIFLIHDLWGADGTQNSTAPYPGDDGDWSSWDAYLTRWISDIKANDATDGLSIDIWNEPDLTYFWNAPQAQYFQMWGRTYHRLRTELPSVKLIGPAFAGQPDASNNWWTGFLSFVASNASVPDEWVWHMEGGGGDMEGAYGALFNLLKTYNLPNHPINIDEYATYDEQVPAGSAWWISQLERVNAIGLRGNWLSGSQLHDFLASLLSKPDATTSAYSATAGGYFPNGDYQVYKYYNLNMTGYRVGSSPSTDLKLDTYATVGSDTVKVLTGVRITTGTWQVEINDLSAVGLATSGTLNIHTWSFPATGGHFGEVDGPTDLGWYEHTYSGNSVTFPIYQTDNSTAYAFEFSR</sequence>